<dbReference type="Proteomes" id="UP000727506">
    <property type="component" value="Unassembled WGS sequence"/>
</dbReference>
<keyword evidence="2" id="KW-0560">Oxidoreductase</keyword>
<accession>A0A943YXG1</accession>
<evidence type="ECO:0000313" key="3">
    <source>
        <dbReference type="Proteomes" id="UP000727506"/>
    </source>
</evidence>
<dbReference type="GO" id="GO:0009390">
    <property type="term" value="C:dimethyl sulfoxide reductase complex"/>
    <property type="evidence" value="ECO:0007669"/>
    <property type="project" value="TreeGrafter"/>
</dbReference>
<dbReference type="GO" id="GO:0005886">
    <property type="term" value="C:plasma membrane"/>
    <property type="evidence" value="ECO:0007669"/>
    <property type="project" value="TreeGrafter"/>
</dbReference>
<feature type="transmembrane region" description="Helical" evidence="1">
    <location>
        <begin position="228"/>
        <end position="251"/>
    </location>
</feature>
<sequence>MPLGFETAMSEITLVLFTTLAPSGAIACAIVAAVLIAAPLGELERSRINRALCIPLVVTMVGLVASATHLGSPANALYVFFGIGRSPLSNEVLSAVLFLAACGLYWLFCFSEKQHVRLQKLWCAFIIAAALVCVGAIALAYDAPTIATWHTPFVPANVWLSACAGGPLLAMATLRVARAVCLHTAVSAALLGASGAFLAANVACLALQNMQLVGIWNGYGDAPGLVPQYPAMIVSYGAAGAAALIAAALPLRGGGLASPARLVACNVLFFAGLFVVRFGFYMMHMTYGLGV</sequence>
<feature type="transmembrane region" description="Helical" evidence="1">
    <location>
        <begin position="92"/>
        <end position="109"/>
    </location>
</feature>
<feature type="transmembrane region" description="Helical" evidence="1">
    <location>
        <begin position="263"/>
        <end position="283"/>
    </location>
</feature>
<dbReference type="Pfam" id="PF04976">
    <property type="entry name" value="DmsC"/>
    <property type="match status" value="1"/>
</dbReference>
<dbReference type="PANTHER" id="PTHR38095:SF3">
    <property type="entry name" value="ANAEROBIC DIMETHYL SULFOXIDE REDUCTASE, SUBUNIT C"/>
    <property type="match status" value="1"/>
</dbReference>
<reference evidence="2" key="1">
    <citation type="submission" date="2021-02" db="EMBL/GenBank/DDBJ databases">
        <title>Infant gut strain persistence is associated with maternal origin, phylogeny, and functional potential including surface adhesion and iron acquisition.</title>
        <authorList>
            <person name="Lou Y.C."/>
        </authorList>
    </citation>
    <scope>NUCLEOTIDE SEQUENCE</scope>
    <source>
        <strain evidence="2">L2_039_000G1_dasL2_039_000G1_concoct_11</strain>
    </source>
</reference>
<organism evidence="2 3">
    <name type="scientific">Slackia piriformis</name>
    <dbReference type="NCBI Taxonomy" id="626934"/>
    <lineage>
        <taxon>Bacteria</taxon>
        <taxon>Bacillati</taxon>
        <taxon>Actinomycetota</taxon>
        <taxon>Coriobacteriia</taxon>
        <taxon>Eggerthellales</taxon>
        <taxon>Eggerthellaceae</taxon>
        <taxon>Slackia</taxon>
    </lineage>
</organism>
<keyword evidence="1" id="KW-1133">Transmembrane helix</keyword>
<dbReference type="AlphaFoldDB" id="A0A943YXG1"/>
<feature type="transmembrane region" description="Helical" evidence="1">
    <location>
        <begin position="121"/>
        <end position="141"/>
    </location>
</feature>
<evidence type="ECO:0000313" key="2">
    <source>
        <dbReference type="EMBL" id="MBS6939918.1"/>
    </source>
</evidence>
<evidence type="ECO:0000256" key="1">
    <source>
        <dbReference type="SAM" id="Phobius"/>
    </source>
</evidence>
<dbReference type="InterPro" id="IPR007059">
    <property type="entry name" value="DmsC"/>
</dbReference>
<feature type="transmembrane region" description="Helical" evidence="1">
    <location>
        <begin position="186"/>
        <end position="208"/>
    </location>
</feature>
<comment type="caution">
    <text evidence="2">The sequence shown here is derived from an EMBL/GenBank/DDBJ whole genome shotgun (WGS) entry which is preliminary data.</text>
</comment>
<keyword evidence="1" id="KW-0812">Transmembrane</keyword>
<dbReference type="EMBL" id="JAGZSV010000002">
    <property type="protein sequence ID" value="MBS6939918.1"/>
    <property type="molecule type" value="Genomic_DNA"/>
</dbReference>
<keyword evidence="1" id="KW-0472">Membrane</keyword>
<proteinExistence type="predicted"/>
<protein>
    <submittedName>
        <fullName evidence="2">Dimethyl sulfoxide reductase anchor subunit</fullName>
        <ecNumber evidence="2">1.8.5.3</ecNumber>
    </submittedName>
</protein>
<dbReference type="GO" id="GO:0019645">
    <property type="term" value="P:anaerobic electron transport chain"/>
    <property type="evidence" value="ECO:0007669"/>
    <property type="project" value="InterPro"/>
</dbReference>
<feature type="transmembrane region" description="Helical" evidence="1">
    <location>
        <begin position="12"/>
        <end position="40"/>
    </location>
</feature>
<dbReference type="EC" id="1.8.5.3" evidence="2"/>
<dbReference type="GO" id="GO:0009389">
    <property type="term" value="F:dimethyl sulfoxide reductase activity"/>
    <property type="evidence" value="ECO:0007669"/>
    <property type="project" value="TreeGrafter"/>
</dbReference>
<name>A0A943YXG1_9ACTN</name>
<feature type="transmembrane region" description="Helical" evidence="1">
    <location>
        <begin position="153"/>
        <end position="174"/>
    </location>
</feature>
<gene>
    <name evidence="2" type="ORF">KH142_00235</name>
</gene>
<feature type="transmembrane region" description="Helical" evidence="1">
    <location>
        <begin position="52"/>
        <end position="72"/>
    </location>
</feature>
<dbReference type="PANTHER" id="PTHR38095">
    <property type="entry name" value="ANAEROBIC DIMETHYL SULFOXIDE REDUCTASE CHAIN YNFH"/>
    <property type="match status" value="1"/>
</dbReference>